<accession>A0A1J5RJ97</accession>
<dbReference type="EMBL" id="MLJW01000241">
    <property type="protein sequence ID" value="OIQ92063.1"/>
    <property type="molecule type" value="Genomic_DNA"/>
</dbReference>
<evidence type="ECO:0000256" key="1">
    <source>
        <dbReference type="ARBA" id="ARBA00006226"/>
    </source>
</evidence>
<comment type="caution">
    <text evidence="3">The sequence shown here is derived from an EMBL/GenBank/DDBJ whole genome shotgun (WGS) entry which is preliminary data.</text>
</comment>
<reference evidence="3" key="1">
    <citation type="submission" date="2016-10" db="EMBL/GenBank/DDBJ databases">
        <title>Sequence of Gallionella enrichment culture.</title>
        <authorList>
            <person name="Poehlein A."/>
            <person name="Muehling M."/>
            <person name="Daniel R."/>
        </authorList>
    </citation>
    <scope>NUCLEOTIDE SEQUENCE</scope>
</reference>
<dbReference type="InterPro" id="IPR007712">
    <property type="entry name" value="RelE/ParE_toxin"/>
</dbReference>
<name>A0A1J5RJ97_9ZZZZ</name>
<comment type="similarity">
    <text evidence="1">Belongs to the RelE toxin family.</text>
</comment>
<evidence type="ECO:0000256" key="2">
    <source>
        <dbReference type="ARBA" id="ARBA00022649"/>
    </source>
</evidence>
<protein>
    <submittedName>
        <fullName evidence="3">Plasmid stabilization system protein</fullName>
    </submittedName>
</protein>
<dbReference type="InterPro" id="IPR035093">
    <property type="entry name" value="RelE/ParE_toxin_dom_sf"/>
</dbReference>
<keyword evidence="2" id="KW-1277">Toxin-antitoxin system</keyword>
<dbReference type="Pfam" id="PF05016">
    <property type="entry name" value="ParE_toxin"/>
    <property type="match status" value="1"/>
</dbReference>
<dbReference type="PANTHER" id="PTHR33755">
    <property type="entry name" value="TOXIN PARE1-RELATED"/>
    <property type="match status" value="1"/>
</dbReference>
<evidence type="ECO:0000313" key="3">
    <source>
        <dbReference type="EMBL" id="OIQ92063.1"/>
    </source>
</evidence>
<gene>
    <name evidence="3" type="ORF">GALL_259820</name>
</gene>
<proteinExistence type="inferred from homology"/>
<sequence length="99" mass="11122">MGWHVALSEAAAVDLGNAVAFLARNSPTAAERIGLELVEVIFSLDQLPNRGAPVRSRPGLRKVAHRHYLVIYRVDEAAERVEIVRVWDARQDPQTLRLR</sequence>
<dbReference type="Gene3D" id="3.30.2310.20">
    <property type="entry name" value="RelE-like"/>
    <property type="match status" value="1"/>
</dbReference>
<organism evidence="3">
    <name type="scientific">mine drainage metagenome</name>
    <dbReference type="NCBI Taxonomy" id="410659"/>
    <lineage>
        <taxon>unclassified sequences</taxon>
        <taxon>metagenomes</taxon>
        <taxon>ecological metagenomes</taxon>
    </lineage>
</organism>
<dbReference type="AlphaFoldDB" id="A0A1J5RJ97"/>
<dbReference type="InterPro" id="IPR051803">
    <property type="entry name" value="TA_system_RelE-like_toxin"/>
</dbReference>